<evidence type="ECO:0000259" key="9">
    <source>
        <dbReference type="PROSITE" id="PS50157"/>
    </source>
</evidence>
<evidence type="ECO:0000256" key="1">
    <source>
        <dbReference type="ARBA" id="ARBA00004123"/>
    </source>
</evidence>
<dbReference type="PROSITE" id="PS50157">
    <property type="entry name" value="ZINC_FINGER_C2H2_2"/>
    <property type="match status" value="3"/>
</dbReference>
<feature type="non-terminal residue" evidence="10">
    <location>
        <position position="317"/>
    </location>
</feature>
<evidence type="ECO:0000256" key="8">
    <source>
        <dbReference type="SAM" id="MobiDB-lite"/>
    </source>
</evidence>
<organism evidence="10">
    <name type="scientific">Ixodes ricinus</name>
    <name type="common">Common tick</name>
    <name type="synonym">Acarus ricinus</name>
    <dbReference type="NCBI Taxonomy" id="34613"/>
    <lineage>
        <taxon>Eukaryota</taxon>
        <taxon>Metazoa</taxon>
        <taxon>Ecdysozoa</taxon>
        <taxon>Arthropoda</taxon>
        <taxon>Chelicerata</taxon>
        <taxon>Arachnida</taxon>
        <taxon>Acari</taxon>
        <taxon>Parasitiformes</taxon>
        <taxon>Ixodida</taxon>
        <taxon>Ixodoidea</taxon>
        <taxon>Ixodidae</taxon>
        <taxon>Ixodinae</taxon>
        <taxon>Ixodes</taxon>
    </lineage>
</organism>
<evidence type="ECO:0000256" key="7">
    <source>
        <dbReference type="PROSITE-ProRule" id="PRU00042"/>
    </source>
</evidence>
<proteinExistence type="predicted"/>
<keyword evidence="6" id="KW-0539">Nucleus</keyword>
<feature type="region of interest" description="Disordered" evidence="8">
    <location>
        <begin position="1"/>
        <end position="22"/>
    </location>
</feature>
<protein>
    <recommendedName>
        <fullName evidence="9">C2H2-type domain-containing protein</fullName>
    </recommendedName>
</protein>
<comment type="subcellular location">
    <subcellularLocation>
        <location evidence="1">Nucleus</location>
    </subcellularLocation>
</comment>
<keyword evidence="2" id="KW-0479">Metal-binding</keyword>
<dbReference type="PANTHER" id="PTHR24381:SF393">
    <property type="entry name" value="CHROMATIN-LINKED ADAPTOR FOR MSL PROTEINS, ISOFORM B"/>
    <property type="match status" value="1"/>
</dbReference>
<dbReference type="PANTHER" id="PTHR24381">
    <property type="entry name" value="ZINC FINGER PROTEIN"/>
    <property type="match status" value="1"/>
</dbReference>
<evidence type="ECO:0000256" key="6">
    <source>
        <dbReference type="ARBA" id="ARBA00023242"/>
    </source>
</evidence>
<feature type="domain" description="C2H2-type" evidence="9">
    <location>
        <begin position="277"/>
        <end position="304"/>
    </location>
</feature>
<accession>A0A147BG47</accession>
<dbReference type="GO" id="GO:0008270">
    <property type="term" value="F:zinc ion binding"/>
    <property type="evidence" value="ECO:0007669"/>
    <property type="project" value="UniProtKB-KW"/>
</dbReference>
<feature type="domain" description="C2H2-type" evidence="9">
    <location>
        <begin position="95"/>
        <end position="122"/>
    </location>
</feature>
<evidence type="ECO:0000256" key="5">
    <source>
        <dbReference type="ARBA" id="ARBA00022833"/>
    </source>
</evidence>
<dbReference type="InterPro" id="IPR013087">
    <property type="entry name" value="Znf_C2H2_type"/>
</dbReference>
<feature type="domain" description="C2H2-type" evidence="9">
    <location>
        <begin position="186"/>
        <end position="213"/>
    </location>
</feature>
<evidence type="ECO:0000256" key="3">
    <source>
        <dbReference type="ARBA" id="ARBA00022737"/>
    </source>
</evidence>
<reference evidence="10" key="1">
    <citation type="journal article" date="2018" name="PLoS Negl. Trop. Dis.">
        <title>Sialome diversity of ticks revealed by RNAseq of single tick salivary glands.</title>
        <authorList>
            <person name="Perner J."/>
            <person name="Kropackova S."/>
            <person name="Kopacek P."/>
            <person name="Ribeiro J.M."/>
        </authorList>
    </citation>
    <scope>NUCLEOTIDE SEQUENCE</scope>
    <source>
        <strain evidence="10">Siblings of single egg batch collected in Ceske Budejovice</strain>
        <tissue evidence="10">Salivary glands</tissue>
    </source>
</reference>
<dbReference type="EMBL" id="GEGO01005648">
    <property type="protein sequence ID" value="JAR89756.1"/>
    <property type="molecule type" value="Transcribed_RNA"/>
</dbReference>
<evidence type="ECO:0000256" key="2">
    <source>
        <dbReference type="ARBA" id="ARBA00022723"/>
    </source>
</evidence>
<dbReference type="GO" id="GO:0000981">
    <property type="term" value="F:DNA-binding transcription factor activity, RNA polymerase II-specific"/>
    <property type="evidence" value="ECO:0007669"/>
    <property type="project" value="TreeGrafter"/>
</dbReference>
<keyword evidence="5" id="KW-0862">Zinc</keyword>
<dbReference type="Pfam" id="PF00096">
    <property type="entry name" value="zf-C2H2"/>
    <property type="match status" value="1"/>
</dbReference>
<dbReference type="SMART" id="SM00355">
    <property type="entry name" value="ZnF_C2H2"/>
    <property type="match status" value="5"/>
</dbReference>
<dbReference type="GO" id="GO:0000977">
    <property type="term" value="F:RNA polymerase II transcription regulatory region sequence-specific DNA binding"/>
    <property type="evidence" value="ECO:0007669"/>
    <property type="project" value="TreeGrafter"/>
</dbReference>
<keyword evidence="3" id="KW-0677">Repeat</keyword>
<evidence type="ECO:0000256" key="4">
    <source>
        <dbReference type="ARBA" id="ARBA00022771"/>
    </source>
</evidence>
<name>A0A147BG47_IXORI</name>
<keyword evidence="4 7" id="KW-0863">Zinc-finger</keyword>
<dbReference type="PROSITE" id="PS00028">
    <property type="entry name" value="ZINC_FINGER_C2H2_1"/>
    <property type="match status" value="2"/>
</dbReference>
<dbReference type="SUPFAM" id="SSF57667">
    <property type="entry name" value="beta-beta-alpha zinc fingers"/>
    <property type="match status" value="3"/>
</dbReference>
<dbReference type="Gene3D" id="3.30.160.60">
    <property type="entry name" value="Classic Zinc Finger"/>
    <property type="match status" value="1"/>
</dbReference>
<sequence length="317" mass="35545">ESSDDPQKTRSPKPPQIQESSKLRQTCPHCFAAFATKGDLFRHSCIPRDFFRFRCNRCGTLTASQASFSKHSSICGADEDKSTPPKPKDLDRLLYKCHRCSKSFGKKSWLKHNFCVHGDTSHAKDQKLNCAPANQDVFCSIQGVVSASEGVVCTSQDAVSTSQDVSPVQEGKSSPPKLKDLDRRLYKCHRCSKSFGNKSWLKRHFCIHRDTADVLCRKLNGTPANQDVFCSIQDVVSASEDVVCTSQDAVSTSQDVSPVQEGKPSLSKLKHFDRCLHKCHRCSKLFGKRSWLKRHFCIHRDTADVLRRKLNGTPANQ</sequence>
<feature type="non-terminal residue" evidence="10">
    <location>
        <position position="1"/>
    </location>
</feature>
<evidence type="ECO:0000313" key="10">
    <source>
        <dbReference type="EMBL" id="JAR89756.1"/>
    </source>
</evidence>
<dbReference type="InterPro" id="IPR036236">
    <property type="entry name" value="Znf_C2H2_sf"/>
</dbReference>
<dbReference type="AlphaFoldDB" id="A0A147BG47"/>
<dbReference type="GO" id="GO:0005634">
    <property type="term" value="C:nucleus"/>
    <property type="evidence" value="ECO:0007669"/>
    <property type="project" value="UniProtKB-SubCell"/>
</dbReference>